<evidence type="ECO:0000313" key="2">
    <source>
        <dbReference type="EMBL" id="KAF2481563.1"/>
    </source>
</evidence>
<dbReference type="InterPro" id="IPR001650">
    <property type="entry name" value="Helicase_C-like"/>
</dbReference>
<dbReference type="InterPro" id="IPR027417">
    <property type="entry name" value="P-loop_NTPase"/>
</dbReference>
<reference evidence="2" key="1">
    <citation type="journal article" date="2020" name="Stud. Mycol.">
        <title>101 Dothideomycetes genomes: a test case for predicting lifestyles and emergence of pathogens.</title>
        <authorList>
            <person name="Haridas S."/>
            <person name="Albert R."/>
            <person name="Binder M."/>
            <person name="Bloem J."/>
            <person name="Labutti K."/>
            <person name="Salamov A."/>
            <person name="Andreopoulos B."/>
            <person name="Baker S."/>
            <person name="Barry K."/>
            <person name="Bills G."/>
            <person name="Bluhm B."/>
            <person name="Cannon C."/>
            <person name="Castanera R."/>
            <person name="Culley D."/>
            <person name="Daum C."/>
            <person name="Ezra D."/>
            <person name="Gonzalez J."/>
            <person name="Henrissat B."/>
            <person name="Kuo A."/>
            <person name="Liang C."/>
            <person name="Lipzen A."/>
            <person name="Lutzoni F."/>
            <person name="Magnuson J."/>
            <person name="Mondo S."/>
            <person name="Nolan M."/>
            <person name="Ohm R."/>
            <person name="Pangilinan J."/>
            <person name="Park H.-J."/>
            <person name="Ramirez L."/>
            <person name="Alfaro M."/>
            <person name="Sun H."/>
            <person name="Tritt A."/>
            <person name="Yoshinaga Y."/>
            <person name="Zwiers L.-H."/>
            <person name="Turgeon B."/>
            <person name="Goodwin S."/>
            <person name="Spatafora J."/>
            <person name="Crous P."/>
            <person name="Grigoriev I."/>
        </authorList>
    </citation>
    <scope>NUCLEOTIDE SEQUENCE</scope>
    <source>
        <strain evidence="2">CBS 113389</strain>
    </source>
</reference>
<dbReference type="GeneID" id="54475270"/>
<evidence type="ECO:0000259" key="1">
    <source>
        <dbReference type="Pfam" id="PF00271"/>
    </source>
</evidence>
<evidence type="ECO:0000313" key="3">
    <source>
        <dbReference type="Proteomes" id="UP000799767"/>
    </source>
</evidence>
<dbReference type="SUPFAM" id="SSF52540">
    <property type="entry name" value="P-loop containing nucleoside triphosphate hydrolases"/>
    <property type="match status" value="1"/>
</dbReference>
<protein>
    <recommendedName>
        <fullName evidence="1">Helicase C-terminal domain-containing protein</fullName>
    </recommendedName>
</protein>
<dbReference type="Pfam" id="PF00271">
    <property type="entry name" value="Helicase_C"/>
    <property type="match status" value="1"/>
</dbReference>
<gene>
    <name evidence="2" type="ORF">BDY17DRAFT_301537</name>
</gene>
<dbReference type="OrthoDB" id="3798561at2759"/>
<proteinExistence type="predicted"/>
<accession>A0A6A6PQ46</accession>
<sequence>MERPGEDIAAMHFTRHIVTFDADELASYNAKMEELTAIRAERIQHSRRMKNVAPGRDTIDELVKANKFKPGSRFEEAVLISTYQAGAPMINIPTHVVEDQYTDALVLLQKLKEDGGVAGRYRKEPHDTPEKVLSHLLHGSPVFRFLVLEIHRILDHPPLDKKDKVMILFYVPKVAHCFFTIAAFMGVPCALLTSRQTPKERSDIIKDFNETDEVKVLIATYEIQLAGFDCHLRCAQVICAEPAMSASQEAQALMCVHRAGQQMVTRIHQKCSFMDGLHAELVKHGMEYPSEEIGEGN</sequence>
<dbReference type="RefSeq" id="XP_033588133.1">
    <property type="nucleotide sequence ID" value="XM_033734268.1"/>
</dbReference>
<dbReference type="Gene3D" id="3.40.50.300">
    <property type="entry name" value="P-loop containing nucleotide triphosphate hydrolases"/>
    <property type="match status" value="1"/>
</dbReference>
<keyword evidence="3" id="KW-1185">Reference proteome</keyword>
<organism evidence="2 3">
    <name type="scientific">Neohortaea acidophila</name>
    <dbReference type="NCBI Taxonomy" id="245834"/>
    <lineage>
        <taxon>Eukaryota</taxon>
        <taxon>Fungi</taxon>
        <taxon>Dikarya</taxon>
        <taxon>Ascomycota</taxon>
        <taxon>Pezizomycotina</taxon>
        <taxon>Dothideomycetes</taxon>
        <taxon>Dothideomycetidae</taxon>
        <taxon>Mycosphaerellales</taxon>
        <taxon>Teratosphaeriaceae</taxon>
        <taxon>Neohortaea</taxon>
    </lineage>
</organism>
<dbReference type="EMBL" id="MU001638">
    <property type="protein sequence ID" value="KAF2481563.1"/>
    <property type="molecule type" value="Genomic_DNA"/>
</dbReference>
<dbReference type="Proteomes" id="UP000799767">
    <property type="component" value="Unassembled WGS sequence"/>
</dbReference>
<feature type="domain" description="Helicase C-terminal" evidence="1">
    <location>
        <begin position="161"/>
        <end position="260"/>
    </location>
</feature>
<dbReference type="AlphaFoldDB" id="A0A6A6PQ46"/>
<name>A0A6A6PQ46_9PEZI</name>